<dbReference type="RefSeq" id="WP_379994405.1">
    <property type="nucleotide sequence ID" value="NZ_JBHSGN010000047.1"/>
</dbReference>
<evidence type="ECO:0000256" key="1">
    <source>
        <dbReference type="ARBA" id="ARBA00023015"/>
    </source>
</evidence>
<dbReference type="InterPro" id="IPR023772">
    <property type="entry name" value="DNA-bd_HTH_TetR-type_CS"/>
</dbReference>
<dbReference type="PRINTS" id="PR00455">
    <property type="entry name" value="HTHTETR"/>
</dbReference>
<accession>A0ABV9KSI1</accession>
<keyword evidence="1" id="KW-0805">Transcription regulation</keyword>
<dbReference type="EMBL" id="JBHSGN010000047">
    <property type="protein sequence ID" value="MFC4673167.1"/>
    <property type="molecule type" value="Genomic_DNA"/>
</dbReference>
<keyword evidence="2 4" id="KW-0238">DNA-binding</keyword>
<dbReference type="SUPFAM" id="SSF48498">
    <property type="entry name" value="Tetracyclin repressor-like, C-terminal domain"/>
    <property type="match status" value="1"/>
</dbReference>
<dbReference type="Pfam" id="PF00440">
    <property type="entry name" value="TetR_N"/>
    <property type="match status" value="1"/>
</dbReference>
<dbReference type="Gene3D" id="1.10.357.10">
    <property type="entry name" value="Tetracycline Repressor, domain 2"/>
    <property type="match status" value="1"/>
</dbReference>
<evidence type="ECO:0000313" key="7">
    <source>
        <dbReference type="Proteomes" id="UP001596023"/>
    </source>
</evidence>
<feature type="domain" description="HTH tetR-type" evidence="5">
    <location>
        <begin position="2"/>
        <end position="62"/>
    </location>
</feature>
<evidence type="ECO:0000256" key="4">
    <source>
        <dbReference type="PROSITE-ProRule" id="PRU00335"/>
    </source>
</evidence>
<protein>
    <submittedName>
        <fullName evidence="6">TetR/AcrR family transcriptional regulator</fullName>
    </submittedName>
</protein>
<evidence type="ECO:0000256" key="2">
    <source>
        <dbReference type="ARBA" id="ARBA00023125"/>
    </source>
</evidence>
<reference evidence="7" key="1">
    <citation type="journal article" date="2019" name="Int. J. Syst. Evol. Microbiol.">
        <title>The Global Catalogue of Microorganisms (GCM) 10K type strain sequencing project: providing services to taxonomists for standard genome sequencing and annotation.</title>
        <authorList>
            <consortium name="The Broad Institute Genomics Platform"/>
            <consortium name="The Broad Institute Genome Sequencing Center for Infectious Disease"/>
            <person name="Wu L."/>
            <person name="Ma J."/>
        </authorList>
    </citation>
    <scope>NUCLEOTIDE SEQUENCE [LARGE SCALE GENOMIC DNA]</scope>
    <source>
        <strain evidence="7">CCUG 66188</strain>
    </source>
</reference>
<gene>
    <name evidence="6" type="ORF">ACFO6W_05645</name>
</gene>
<dbReference type="PROSITE" id="PS50977">
    <property type="entry name" value="HTH_TETR_2"/>
    <property type="match status" value="1"/>
</dbReference>
<dbReference type="InterPro" id="IPR036271">
    <property type="entry name" value="Tet_transcr_reg_TetR-rel_C_sf"/>
</dbReference>
<evidence type="ECO:0000256" key="3">
    <source>
        <dbReference type="ARBA" id="ARBA00023163"/>
    </source>
</evidence>
<keyword evidence="3" id="KW-0804">Transcription</keyword>
<dbReference type="PANTHER" id="PTHR47506:SF3">
    <property type="entry name" value="HTH-TYPE TRANSCRIPTIONAL REGULATOR LMRA"/>
    <property type="match status" value="1"/>
</dbReference>
<evidence type="ECO:0000313" key="6">
    <source>
        <dbReference type="EMBL" id="MFC4673167.1"/>
    </source>
</evidence>
<name>A0ABV9KSI1_9BACT</name>
<dbReference type="InterPro" id="IPR001647">
    <property type="entry name" value="HTH_TetR"/>
</dbReference>
<dbReference type="PANTHER" id="PTHR47506">
    <property type="entry name" value="TRANSCRIPTIONAL REGULATORY PROTEIN"/>
    <property type="match status" value="1"/>
</dbReference>
<dbReference type="SUPFAM" id="SSF46689">
    <property type="entry name" value="Homeodomain-like"/>
    <property type="match status" value="1"/>
</dbReference>
<organism evidence="6 7">
    <name type="scientific">Dysgonomonas termitidis</name>
    <dbReference type="NCBI Taxonomy" id="1516126"/>
    <lineage>
        <taxon>Bacteria</taxon>
        <taxon>Pseudomonadati</taxon>
        <taxon>Bacteroidota</taxon>
        <taxon>Bacteroidia</taxon>
        <taxon>Bacteroidales</taxon>
        <taxon>Dysgonomonadaceae</taxon>
        <taxon>Dysgonomonas</taxon>
    </lineage>
</organism>
<proteinExistence type="predicted"/>
<feature type="DNA-binding region" description="H-T-H motif" evidence="4">
    <location>
        <begin position="25"/>
        <end position="44"/>
    </location>
</feature>
<comment type="caution">
    <text evidence="6">The sequence shown here is derived from an EMBL/GenBank/DDBJ whole genome shotgun (WGS) entry which is preliminary data.</text>
</comment>
<sequence length="197" mass="23510">MKDNKEHILKKAFLLFMRKSYKAVTLKDIIHATGLSNGTFYYYFENKEQLFKEVVEQYMFKLTRQTFENSPKDSLYNFIRHALNNFQNIFNTLHRNTESDLNMNFFSFLFEALRYFPELQEELLKIQAQETNAWVKIIGIAKKNGEIRQDIPDDAAAKLFIYASDGNRMDYVLDKDIEALKSRMEILWNELYNILRV</sequence>
<dbReference type="PROSITE" id="PS01081">
    <property type="entry name" value="HTH_TETR_1"/>
    <property type="match status" value="1"/>
</dbReference>
<dbReference type="InterPro" id="IPR009057">
    <property type="entry name" value="Homeodomain-like_sf"/>
</dbReference>
<keyword evidence="7" id="KW-1185">Reference proteome</keyword>
<dbReference type="Proteomes" id="UP001596023">
    <property type="component" value="Unassembled WGS sequence"/>
</dbReference>
<evidence type="ECO:0000259" key="5">
    <source>
        <dbReference type="PROSITE" id="PS50977"/>
    </source>
</evidence>